<dbReference type="Proteomes" id="UP001244011">
    <property type="component" value="Unassembled WGS sequence"/>
</dbReference>
<sequence length="213" mass="23835">MRGFESRSDVTSFPRSHTNTHTPKAKQTRHELTLTWTYLTNLLRVLQTRRSFPGQSIDITRSLGDHFGCRGGCVWPSTPVTGNMARSLFPAPIASTFDTCLTPPLRASNLEQDNYHWPLVLIHSPTRAVGPRERRSDTPTPTKPRLHVAIPPHSSGLLSRARVPRGQEPREAQPGTGEYDRRTRTRSNHGLQSRELRFRTSCPLDGSAPGAIK</sequence>
<feature type="region of interest" description="Disordered" evidence="1">
    <location>
        <begin position="1"/>
        <end position="28"/>
    </location>
</feature>
<dbReference type="AlphaFoldDB" id="A0AAJ0C9P4"/>
<name>A0AAJ0C9P4_9PEZI</name>
<dbReference type="GeneID" id="85306515"/>
<evidence type="ECO:0000313" key="2">
    <source>
        <dbReference type="EMBL" id="KAK1772748.1"/>
    </source>
</evidence>
<evidence type="ECO:0000313" key="3">
    <source>
        <dbReference type="Proteomes" id="UP001244011"/>
    </source>
</evidence>
<dbReference type="RefSeq" id="XP_060288961.1">
    <property type="nucleotide sequence ID" value="XM_060423328.1"/>
</dbReference>
<proteinExistence type="predicted"/>
<dbReference type="EMBL" id="MU838997">
    <property type="protein sequence ID" value="KAK1772748.1"/>
    <property type="molecule type" value="Genomic_DNA"/>
</dbReference>
<feature type="compositionally biased region" description="Polar residues" evidence="1">
    <location>
        <begin position="9"/>
        <end position="22"/>
    </location>
</feature>
<organism evidence="2 3">
    <name type="scientific">Phialemonium atrogriseum</name>
    <dbReference type="NCBI Taxonomy" id="1093897"/>
    <lineage>
        <taxon>Eukaryota</taxon>
        <taxon>Fungi</taxon>
        <taxon>Dikarya</taxon>
        <taxon>Ascomycota</taxon>
        <taxon>Pezizomycotina</taxon>
        <taxon>Sordariomycetes</taxon>
        <taxon>Sordariomycetidae</taxon>
        <taxon>Cephalothecales</taxon>
        <taxon>Cephalothecaceae</taxon>
        <taxon>Phialemonium</taxon>
    </lineage>
</organism>
<protein>
    <submittedName>
        <fullName evidence="2">Uncharacterized protein</fullName>
    </submittedName>
</protein>
<reference evidence="2" key="1">
    <citation type="submission" date="2023-06" db="EMBL/GenBank/DDBJ databases">
        <title>Genome-scale phylogeny and comparative genomics of the fungal order Sordariales.</title>
        <authorList>
            <consortium name="Lawrence Berkeley National Laboratory"/>
            <person name="Hensen N."/>
            <person name="Bonometti L."/>
            <person name="Westerberg I."/>
            <person name="Brannstrom I.O."/>
            <person name="Guillou S."/>
            <person name="Cros-Aarteil S."/>
            <person name="Calhoun S."/>
            <person name="Haridas S."/>
            <person name="Kuo A."/>
            <person name="Mondo S."/>
            <person name="Pangilinan J."/>
            <person name="Riley R."/>
            <person name="Labutti K."/>
            <person name="Andreopoulos B."/>
            <person name="Lipzen A."/>
            <person name="Chen C."/>
            <person name="Yanf M."/>
            <person name="Daum C."/>
            <person name="Ng V."/>
            <person name="Clum A."/>
            <person name="Steindorff A."/>
            <person name="Ohm R."/>
            <person name="Martin F."/>
            <person name="Silar P."/>
            <person name="Natvig D."/>
            <person name="Lalanne C."/>
            <person name="Gautier V."/>
            <person name="Ament-Velasquez S.L."/>
            <person name="Kruys A."/>
            <person name="Hutchinson M.I."/>
            <person name="Powell A.J."/>
            <person name="Barry K."/>
            <person name="Miller A.N."/>
            <person name="Grigoriev I.V."/>
            <person name="Debuchy R."/>
            <person name="Gladieux P."/>
            <person name="Thoren M.H."/>
            <person name="Johannesson H."/>
        </authorList>
    </citation>
    <scope>NUCLEOTIDE SEQUENCE</scope>
    <source>
        <strain evidence="2">8032-3</strain>
    </source>
</reference>
<gene>
    <name evidence="2" type="ORF">QBC33DRAFT_29000</name>
</gene>
<accession>A0AAJ0C9P4</accession>
<feature type="region of interest" description="Disordered" evidence="1">
    <location>
        <begin position="128"/>
        <end position="213"/>
    </location>
</feature>
<comment type="caution">
    <text evidence="2">The sequence shown here is derived from an EMBL/GenBank/DDBJ whole genome shotgun (WGS) entry which is preliminary data.</text>
</comment>
<keyword evidence="3" id="KW-1185">Reference proteome</keyword>
<evidence type="ECO:0000256" key="1">
    <source>
        <dbReference type="SAM" id="MobiDB-lite"/>
    </source>
</evidence>